<evidence type="ECO:0000256" key="2">
    <source>
        <dbReference type="ARBA" id="ARBA00023242"/>
    </source>
</evidence>
<dbReference type="GO" id="GO:0006355">
    <property type="term" value="P:regulation of DNA-templated transcription"/>
    <property type="evidence" value="ECO:0007669"/>
    <property type="project" value="TreeGrafter"/>
</dbReference>
<dbReference type="Proteomes" id="UP000594263">
    <property type="component" value="Unplaced"/>
</dbReference>
<protein>
    <recommendedName>
        <fullName evidence="4">CCT domain-containing protein</fullName>
    </recommendedName>
</protein>
<dbReference type="EnsemblPlants" id="Kaladp0878s0025.1.v1.1">
    <property type="protein sequence ID" value="Kaladp0878s0025.1.v1.1"/>
    <property type="gene ID" value="Kaladp0878s0025.v1.1"/>
</dbReference>
<accession>A0A7N1A7K4</accession>
<comment type="subcellular location">
    <subcellularLocation>
        <location evidence="1 3">Nucleus</location>
    </subcellularLocation>
</comment>
<keyword evidence="6" id="KW-1185">Reference proteome</keyword>
<keyword evidence="2 3" id="KW-0539">Nucleus</keyword>
<dbReference type="PROSITE" id="PS51017">
    <property type="entry name" value="CCT"/>
    <property type="match status" value="1"/>
</dbReference>
<evidence type="ECO:0000313" key="5">
    <source>
        <dbReference type="EnsemblPlants" id="Kaladp0878s0025.1.v1.1"/>
    </source>
</evidence>
<evidence type="ECO:0000313" key="6">
    <source>
        <dbReference type="Proteomes" id="UP000594263"/>
    </source>
</evidence>
<organism evidence="5 6">
    <name type="scientific">Kalanchoe fedtschenkoi</name>
    <name type="common">Lavender scallops</name>
    <name type="synonym">South American air plant</name>
    <dbReference type="NCBI Taxonomy" id="63787"/>
    <lineage>
        <taxon>Eukaryota</taxon>
        <taxon>Viridiplantae</taxon>
        <taxon>Streptophyta</taxon>
        <taxon>Embryophyta</taxon>
        <taxon>Tracheophyta</taxon>
        <taxon>Spermatophyta</taxon>
        <taxon>Magnoliopsida</taxon>
        <taxon>eudicotyledons</taxon>
        <taxon>Gunneridae</taxon>
        <taxon>Pentapetalae</taxon>
        <taxon>Saxifragales</taxon>
        <taxon>Crassulaceae</taxon>
        <taxon>Kalanchoe</taxon>
    </lineage>
</organism>
<proteinExistence type="predicted"/>
<dbReference type="AlphaFoldDB" id="A0A7N1A7K4"/>
<feature type="domain" description="CCT" evidence="4">
    <location>
        <begin position="169"/>
        <end position="211"/>
    </location>
</feature>
<dbReference type="PANTHER" id="PTHR31874">
    <property type="entry name" value="CCT MOTIF FAMILY PROTEIN, EXPRESSED"/>
    <property type="match status" value="1"/>
</dbReference>
<dbReference type="InterPro" id="IPR010402">
    <property type="entry name" value="CCT_domain"/>
</dbReference>
<dbReference type="Pfam" id="PF06203">
    <property type="entry name" value="CCT"/>
    <property type="match status" value="1"/>
</dbReference>
<evidence type="ECO:0000259" key="4">
    <source>
        <dbReference type="PROSITE" id="PS51017"/>
    </source>
</evidence>
<dbReference type="InterPro" id="IPR052453">
    <property type="entry name" value="CONSTANS-like_ZF"/>
</dbReference>
<name>A0A7N1A7K4_KALFE</name>
<dbReference type="GO" id="GO:0005634">
    <property type="term" value="C:nucleus"/>
    <property type="evidence" value="ECO:0007669"/>
    <property type="project" value="UniProtKB-SubCell"/>
</dbReference>
<dbReference type="Gramene" id="Kaladp0878s0025.1.v1.1">
    <property type="protein sequence ID" value="Kaladp0878s0025.1.v1.1"/>
    <property type="gene ID" value="Kaladp0878s0025.v1.1"/>
</dbReference>
<evidence type="ECO:0000256" key="1">
    <source>
        <dbReference type="ARBA" id="ARBA00004123"/>
    </source>
</evidence>
<dbReference type="PANTHER" id="PTHR31874:SF41">
    <property type="entry name" value="CCT MOTIF FAMILY PROTEIN"/>
    <property type="match status" value="1"/>
</dbReference>
<sequence>MEGTSFHGDRIGRKVRGREMGFIMEEQHQQVPENDVTSSQSYNYHGACEGGDGAGRMANELGGMLFGDEEMLKWNTLEMKEEEISFSPAFWDNSVEKGETVTSAAASSNGLNLNLNYQEVLDEWSNRGPLWARDYYYSSRFPQCRYMGEVPEMEVEAEGGRGGCWRKSREASVMRYKEKRQSRLFSNRIRYQVRKLNADSRPRLKGRFVKRHA</sequence>
<evidence type="ECO:0000256" key="3">
    <source>
        <dbReference type="PROSITE-ProRule" id="PRU00357"/>
    </source>
</evidence>
<reference evidence="5" key="1">
    <citation type="submission" date="2021-01" db="UniProtKB">
        <authorList>
            <consortium name="EnsemblPlants"/>
        </authorList>
    </citation>
    <scope>IDENTIFICATION</scope>
</reference>